<sequence>MKTYNEFLTEAMESASSVAIEVSCTPEEFKESLKGINWLSGELSNGVAYFFGPQSDIDSWVSENSSWLK</sequence>
<reference evidence="1 2" key="1">
    <citation type="submission" date="2016-03" db="EMBL/GenBank/DDBJ databases">
        <title>Genome analysis of T4 like phage of avian pathogenic Escherichia coli.</title>
        <authorList>
            <person name="Xu J."/>
            <person name="Chen M."/>
            <person name="Zhang W."/>
        </authorList>
    </citation>
    <scope>NUCLEOTIDE SEQUENCE [LARGE SCALE GENOMIC DNA]</scope>
</reference>
<keyword evidence="2" id="KW-1185">Reference proteome</keyword>
<dbReference type="GeneID" id="30308472"/>
<evidence type="ECO:0000313" key="1">
    <source>
        <dbReference type="EMBL" id="AND75819.1"/>
    </source>
</evidence>
<accession>A0A172Q1A4</accession>
<name>A0A172Q1A4_9CAUD</name>
<gene>
    <name evidence="1" type="ORF">WG01_147</name>
</gene>
<dbReference type="Proteomes" id="UP000203936">
    <property type="component" value="Segment"/>
</dbReference>
<evidence type="ECO:0000313" key="2">
    <source>
        <dbReference type="Proteomes" id="UP000203936"/>
    </source>
</evidence>
<dbReference type="RefSeq" id="YP_009323346.1">
    <property type="nucleotide sequence ID" value="NC_031928.1"/>
</dbReference>
<organism evidence="1 2">
    <name type="scientific">Escherichia phage WG01</name>
    <dbReference type="NCBI Taxonomy" id="1837931"/>
    <lineage>
        <taxon>Viruses</taxon>
        <taxon>Duplodnaviria</taxon>
        <taxon>Heunggongvirae</taxon>
        <taxon>Uroviricota</taxon>
        <taxon>Caudoviricetes</taxon>
        <taxon>Pantevenvirales</taxon>
        <taxon>Straboviridae</taxon>
        <taxon>Tevenvirinae</taxon>
        <taxon>Dhakavirus</taxon>
        <taxon>Dhakavirus wg01</taxon>
    </lineage>
</organism>
<dbReference type="EMBL" id="KU878968">
    <property type="protein sequence ID" value="AND75819.1"/>
    <property type="molecule type" value="Genomic_DNA"/>
</dbReference>
<proteinExistence type="predicted"/>
<dbReference type="KEGG" id="vg:30308472"/>
<protein>
    <submittedName>
        <fullName evidence="1">Uncharacterized protein</fullName>
    </submittedName>
</protein>